<feature type="domain" description="Carrier" evidence="6">
    <location>
        <begin position="1282"/>
        <end position="1356"/>
    </location>
</feature>
<comment type="pathway">
    <text evidence="1">Antibiotic biosynthesis.</text>
</comment>
<dbReference type="InterPro" id="IPR016035">
    <property type="entry name" value="Acyl_Trfase/lysoPLipase"/>
</dbReference>
<dbReference type="InterPro" id="IPR050091">
    <property type="entry name" value="PKS_NRPS_Biosynth_Enz"/>
</dbReference>
<dbReference type="InterPro" id="IPR014030">
    <property type="entry name" value="Ketoacyl_synth_N"/>
</dbReference>
<dbReference type="Pfam" id="PF00109">
    <property type="entry name" value="ketoacyl-synt"/>
    <property type="match status" value="1"/>
</dbReference>
<dbReference type="Pfam" id="PF22621">
    <property type="entry name" value="CurL-like_PKS_C"/>
    <property type="match status" value="1"/>
</dbReference>
<dbReference type="SUPFAM" id="SSF52151">
    <property type="entry name" value="FabD/lysophospholipase-like"/>
    <property type="match status" value="1"/>
</dbReference>
<dbReference type="Gene3D" id="3.40.366.10">
    <property type="entry name" value="Malonyl-Coenzyme A Acyl Carrier Protein, domain 2"/>
    <property type="match status" value="1"/>
</dbReference>
<dbReference type="InterPro" id="IPR049900">
    <property type="entry name" value="PKS_mFAS_DH"/>
</dbReference>
<dbReference type="Pfam" id="PF14765">
    <property type="entry name" value="PS-DH"/>
    <property type="match status" value="1"/>
</dbReference>
<feature type="active site" description="Proton acceptor; for dehydratase activity" evidence="5">
    <location>
        <position position="983"/>
    </location>
</feature>
<dbReference type="InterPro" id="IPR029058">
    <property type="entry name" value="AB_hydrolase_fold"/>
</dbReference>
<dbReference type="InterPro" id="IPR014043">
    <property type="entry name" value="Acyl_transferase_dom"/>
</dbReference>
<dbReference type="SMART" id="SM00826">
    <property type="entry name" value="PKS_DH"/>
    <property type="match status" value="1"/>
</dbReference>
<dbReference type="PROSITE" id="PS50075">
    <property type="entry name" value="CARRIER"/>
    <property type="match status" value="1"/>
</dbReference>
<dbReference type="SMART" id="SM00827">
    <property type="entry name" value="PKS_AT"/>
    <property type="match status" value="1"/>
</dbReference>
<dbReference type="Pfam" id="PF00975">
    <property type="entry name" value="Thioesterase"/>
    <property type="match status" value="1"/>
</dbReference>
<dbReference type="Pfam" id="PF00550">
    <property type="entry name" value="PP-binding"/>
    <property type="match status" value="1"/>
</dbReference>
<evidence type="ECO:0000259" key="6">
    <source>
        <dbReference type="PROSITE" id="PS50075"/>
    </source>
</evidence>
<dbReference type="Gene3D" id="3.30.70.3290">
    <property type="match status" value="1"/>
</dbReference>
<dbReference type="PANTHER" id="PTHR43775">
    <property type="entry name" value="FATTY ACID SYNTHASE"/>
    <property type="match status" value="1"/>
</dbReference>
<keyword evidence="3" id="KW-0045">Antibiotic biosynthesis</keyword>
<dbReference type="Proteomes" id="UP001598251">
    <property type="component" value="Unassembled WGS sequence"/>
</dbReference>
<dbReference type="PROSITE" id="PS52004">
    <property type="entry name" value="KS3_2"/>
    <property type="match status" value="1"/>
</dbReference>
<feature type="region of interest" description="C-terminal hotdog fold" evidence="5">
    <location>
        <begin position="1097"/>
        <end position="1248"/>
    </location>
</feature>
<comment type="caution">
    <text evidence="9">The sequence shown here is derived from an EMBL/GenBank/DDBJ whole genome shotgun (WGS) entry which is preliminary data.</text>
</comment>
<dbReference type="InterPro" id="IPR016039">
    <property type="entry name" value="Thiolase-like"/>
</dbReference>
<dbReference type="InterPro" id="IPR036736">
    <property type="entry name" value="ACP-like_sf"/>
</dbReference>
<dbReference type="InterPro" id="IPR001031">
    <property type="entry name" value="Thioesterase"/>
</dbReference>
<dbReference type="Pfam" id="PF02801">
    <property type="entry name" value="Ketoacyl-synt_C"/>
    <property type="match status" value="1"/>
</dbReference>
<dbReference type="SUPFAM" id="SSF53901">
    <property type="entry name" value="Thiolase-like"/>
    <property type="match status" value="1"/>
</dbReference>
<dbReference type="Gene3D" id="3.40.50.1820">
    <property type="entry name" value="alpha/beta hydrolase"/>
    <property type="match status" value="1"/>
</dbReference>
<dbReference type="InterPro" id="IPR042104">
    <property type="entry name" value="PKS_dehydratase_sf"/>
</dbReference>
<dbReference type="InterPro" id="IPR020807">
    <property type="entry name" value="PKS_DH"/>
</dbReference>
<accession>A0ABW6ER48</accession>
<dbReference type="SUPFAM" id="SSF47336">
    <property type="entry name" value="ACP-like"/>
    <property type="match status" value="1"/>
</dbReference>
<dbReference type="SMART" id="SM00825">
    <property type="entry name" value="PKS_KS"/>
    <property type="match status" value="1"/>
</dbReference>
<keyword evidence="2" id="KW-0808">Transferase</keyword>
<feature type="domain" description="Ketosynthase family 3 (KS3)" evidence="7">
    <location>
        <begin position="35"/>
        <end position="459"/>
    </location>
</feature>
<keyword evidence="4" id="KW-0511">Multifunctional enzyme</keyword>
<evidence type="ECO:0000256" key="1">
    <source>
        <dbReference type="ARBA" id="ARBA00004792"/>
    </source>
</evidence>
<sequence>MSEHVKSSTAEVLKRSVVTIQNLRHQLETTRRAAREPIAVVGMACRFPGGCDTPEQFWQFVRAGGVGVRDVPEDRWPVQDHYDPVPGTPGKMYLRRSNFLERDVASFDARFFRISPVEANSMDPQQRQLLEISWEALENAGQNPEELRGSSTGVFVGISSNSEYAQLVRDSTEANEYIGTGTTSSIASGRVSYAFGWNGPALSVDTACSSSLVGAQLAVESLRRGDCDMALAGGVSMMLSPGVMASLCAMNALAPDGRSKPFDAAADGYGRGEGAGMVVLKRLSDAQRDGDTVYAVIRGGAVNNDGESSGLTKPNGRAQQAVLARALDNARIDADAVDYLETHGTGTLLGDPIEIDAVRRVYGGSSRKLTLGAVKANIGHLEAGAGIASLIKAVLCLHHEQIPPIAGLGTLNPRIEPLSDSFDFPKEPKPWPATADRPRYAAVSSFGFSGTNAHLIVEEAPRTRPEAPAAGAGRPAASLLTLSAADEERLIQQIRDFDAHLAARPEVPFEDVCYTANACRAAFTHRAVFLGDGAEAVRETFREVLAAYDEKKTLYSDTTEILGSSHGRDRWNAKRTLFTTHAGGRAFAALTDEKIQPKLAFLFAGVSGDTARTLAAARSLAARFPVFRAALTECLTLFEGELRPQAEAFTAEDATPADSRATRAWLFASEYALSRLLASYGVRPEITFGERTGSLVAAVVSGVLGLEAAVRHHTALEAARCAGETVHHARVVLGAEAFDGVLRDWQGHVHLSAVYGPDERIVSGEPDALQMVSEALTAAGAAVTGEPDGDWPSDAYRAGAETWRRAVRDEEYRQPASRYQSAQTLRTSHNPDELRAEFLDHALTAPVRYEEGLEELYEQGYRFFVELGAGPAAGVLEREDVVVLRPAEDAEPLESLLRVLAQLSCLGSSLTWRDHYDGQGRRKVMLPNHPFEPTRHWLARTDAGQAAEGLTARLAGGLSRDGLHALPLDLPIPSRQYLYTFGHRNFPELADNSGVVHVGYYLEMLCAVMAEQHGDGACHVRQMRFDAPVVVAAEEIKELLLVLDPQGDGAYAFAFHSRESAAARWTRHVHGTVAAHTAAAATADGPLDVPALRRAGTRHVDREEFYRPLEGDRGFFFGPAVRFVDEAWWTGDTEILVGFAGPADGSPVDRYALGFHPGVLDSCAQSCNYAVLERSAAGQKYMVASLDDVVLRPRGADGSALFASVAVPDFDREKGEAAGAIRLVDGAGEPVVSIGSIRLKEFDEERIGAFKAMMDAAALERDGVDRDFYQRYHQAGVERKREMVVEYLSRLLAHILEMEPEEVKPEDSMESFGLDSMTGLRFFNKTGTLLSVDISFADMVSSGTLGGLADNVMDLMVGGAGKLREAQTKPYDTDLTPGHWVYKHRPRPEAKVRLFCFPNGYRNADLFDSWQERLGPEIDVCAVMLPGMDTHRLDERSPADIEDFMKTMERVVDPDLLDIPCATFGHSWGALFSFRLAYRLGLNPRAKLVKAFVSGFAAPVTKNPSIQDVLDQLAKHGMTRIPGYEEIRQDQESLDAVVRAYETAWGYGEMETRATLPQLLAACTLIDRYEHTPQEVFATPITAFHGVDDWVASEESKLWERLTTGLFVLHTMAGDHQFIDAHQSQRRLLGLIREELMGAVDPS</sequence>
<keyword evidence="10" id="KW-1185">Reference proteome</keyword>
<name>A0ABW6ER48_9ACTN</name>
<dbReference type="InterPro" id="IPR020841">
    <property type="entry name" value="PKS_Beta-ketoAc_synthase_dom"/>
</dbReference>
<dbReference type="Gene3D" id="3.10.129.110">
    <property type="entry name" value="Polyketide synthase dehydratase"/>
    <property type="match status" value="1"/>
</dbReference>
<evidence type="ECO:0000256" key="4">
    <source>
        <dbReference type="ARBA" id="ARBA00023268"/>
    </source>
</evidence>
<protein>
    <submittedName>
        <fullName evidence="9">Beta-ketoacyl synthase N-terminal-like domain-containing protein</fullName>
    </submittedName>
</protein>
<evidence type="ECO:0000313" key="10">
    <source>
        <dbReference type="Proteomes" id="UP001598251"/>
    </source>
</evidence>
<evidence type="ECO:0000259" key="7">
    <source>
        <dbReference type="PROSITE" id="PS52004"/>
    </source>
</evidence>
<dbReference type="Gene3D" id="3.40.47.10">
    <property type="match status" value="1"/>
</dbReference>
<reference evidence="9 10" key="1">
    <citation type="submission" date="2024-09" db="EMBL/GenBank/DDBJ databases">
        <title>The Natural Products Discovery Center: Release of the First 8490 Sequenced Strains for Exploring Actinobacteria Biosynthetic Diversity.</title>
        <authorList>
            <person name="Kalkreuter E."/>
            <person name="Kautsar S.A."/>
            <person name="Yang D."/>
            <person name="Bader C.D."/>
            <person name="Teijaro C.N."/>
            <person name="Fluegel L."/>
            <person name="Davis C.M."/>
            <person name="Simpson J.R."/>
            <person name="Lauterbach L."/>
            <person name="Steele A.D."/>
            <person name="Gui C."/>
            <person name="Meng S."/>
            <person name="Li G."/>
            <person name="Viehrig K."/>
            <person name="Ye F."/>
            <person name="Su P."/>
            <person name="Kiefer A.F."/>
            <person name="Nichols A."/>
            <person name="Cepeda A.J."/>
            <person name="Yan W."/>
            <person name="Fan B."/>
            <person name="Jiang Y."/>
            <person name="Adhikari A."/>
            <person name="Zheng C.-J."/>
            <person name="Schuster L."/>
            <person name="Cowan T.M."/>
            <person name="Smanski M.J."/>
            <person name="Chevrette M.G."/>
            <person name="De Carvalho L.P.S."/>
            <person name="Shen B."/>
        </authorList>
    </citation>
    <scope>NUCLEOTIDE SEQUENCE [LARGE SCALE GENOMIC DNA]</scope>
    <source>
        <strain evidence="9 10">NPDC058546</strain>
    </source>
</reference>
<dbReference type="InterPro" id="IPR014031">
    <property type="entry name" value="Ketoacyl_synth_C"/>
</dbReference>
<dbReference type="InterPro" id="IPR049551">
    <property type="entry name" value="PKS_DH_C"/>
</dbReference>
<evidence type="ECO:0000256" key="5">
    <source>
        <dbReference type="PROSITE-ProRule" id="PRU01363"/>
    </source>
</evidence>
<dbReference type="SUPFAM" id="SSF53474">
    <property type="entry name" value="alpha/beta-Hydrolases"/>
    <property type="match status" value="1"/>
</dbReference>
<evidence type="ECO:0000313" key="9">
    <source>
        <dbReference type="EMBL" id="MFD4215877.1"/>
    </source>
</evidence>
<dbReference type="CDD" id="cd00833">
    <property type="entry name" value="PKS"/>
    <property type="match status" value="1"/>
</dbReference>
<organism evidence="9 10">
    <name type="scientific">Streptomyces sindenensis</name>
    <dbReference type="NCBI Taxonomy" id="67363"/>
    <lineage>
        <taxon>Bacteria</taxon>
        <taxon>Bacillati</taxon>
        <taxon>Actinomycetota</taxon>
        <taxon>Actinomycetes</taxon>
        <taxon>Kitasatosporales</taxon>
        <taxon>Streptomycetaceae</taxon>
        <taxon>Streptomyces</taxon>
    </lineage>
</organism>
<evidence type="ECO:0000259" key="8">
    <source>
        <dbReference type="PROSITE" id="PS52019"/>
    </source>
</evidence>
<dbReference type="PANTHER" id="PTHR43775:SF51">
    <property type="entry name" value="INACTIVE PHENOLPHTHIOCEROL SYNTHESIS POLYKETIDE SYNTHASE TYPE I PKS1-RELATED"/>
    <property type="match status" value="1"/>
</dbReference>
<feature type="domain" description="PKS/mFAS DH" evidence="8">
    <location>
        <begin position="947"/>
        <end position="1248"/>
    </location>
</feature>
<dbReference type="Gene3D" id="1.10.1200.10">
    <property type="entry name" value="ACP-like"/>
    <property type="match status" value="1"/>
</dbReference>
<dbReference type="InterPro" id="IPR009081">
    <property type="entry name" value="PP-bd_ACP"/>
</dbReference>
<dbReference type="Pfam" id="PF00698">
    <property type="entry name" value="Acyl_transf_1"/>
    <property type="match status" value="1"/>
</dbReference>
<evidence type="ECO:0000256" key="2">
    <source>
        <dbReference type="ARBA" id="ARBA00022679"/>
    </source>
</evidence>
<dbReference type="PROSITE" id="PS52019">
    <property type="entry name" value="PKS_MFAS_DH"/>
    <property type="match status" value="1"/>
</dbReference>
<dbReference type="InterPro" id="IPR001227">
    <property type="entry name" value="Ac_transferase_dom_sf"/>
</dbReference>
<gene>
    <name evidence="9" type="ORF">ACFWSS_23690</name>
</gene>
<feature type="region of interest" description="N-terminal hotdog fold" evidence="5">
    <location>
        <begin position="947"/>
        <end position="1080"/>
    </location>
</feature>
<dbReference type="RefSeq" id="WP_382831596.1">
    <property type="nucleotide sequence ID" value="NZ_JBHXLY010000056.1"/>
</dbReference>
<feature type="active site" description="Proton donor; for dehydratase activity" evidence="5">
    <location>
        <position position="1161"/>
    </location>
</feature>
<proteinExistence type="predicted"/>
<dbReference type="EMBL" id="JBHXOF010000016">
    <property type="protein sequence ID" value="MFD4215877.1"/>
    <property type="molecule type" value="Genomic_DNA"/>
</dbReference>
<evidence type="ECO:0000256" key="3">
    <source>
        <dbReference type="ARBA" id="ARBA00023194"/>
    </source>
</evidence>